<proteinExistence type="predicted"/>
<keyword evidence="3" id="KW-1185">Reference proteome</keyword>
<dbReference type="EMBL" id="CP000874">
    <property type="protein sequence ID" value="ACP22309.1"/>
    <property type="molecule type" value="Genomic_DNA"/>
</dbReference>
<dbReference type="KEGG" id="rhi:NGR_b08530"/>
<evidence type="ECO:0000256" key="1">
    <source>
        <dbReference type="SAM" id="Phobius"/>
    </source>
</evidence>
<reference evidence="3" key="1">
    <citation type="journal article" date="2004" name="J. Bacteriol.">
        <title>An evolutionary hot spot: the pNGR234b replicon of Rhizobium sp. strain NGR234.</title>
        <authorList>
            <person name="Streit W.R."/>
            <person name="Schmitz R.A."/>
            <person name="Perret X."/>
            <person name="Staehelin C."/>
            <person name="Deakin W.J."/>
            <person name="Raasch C."/>
            <person name="Liesegang H."/>
            <person name="Broughton W.J."/>
        </authorList>
    </citation>
    <scope>NUCLEOTIDE SEQUENCE [LARGE SCALE GENOMIC DNA]</scope>
    <source>
        <strain evidence="3">NBRC 101917 / NGR234</strain>
    </source>
</reference>
<evidence type="ECO:0000313" key="2">
    <source>
        <dbReference type="EMBL" id="ACP22309.1"/>
    </source>
</evidence>
<geneLocation type="plasmid" evidence="3">
    <name>sym pNGR234b</name>
</geneLocation>
<keyword evidence="2" id="KW-0614">Plasmid</keyword>
<evidence type="ECO:0008006" key="4">
    <source>
        <dbReference type="Google" id="ProtNLM"/>
    </source>
</evidence>
<reference evidence="2 3" key="2">
    <citation type="journal article" date="2009" name="Appl. Environ. Microbiol.">
        <title>Rhizobium sp. strain NGR234 possesses a remarkable number of secretion systems.</title>
        <authorList>
            <person name="Schmeisser C."/>
            <person name="Liesegang H."/>
            <person name="Krysciak D."/>
            <person name="Bakkou N."/>
            <person name="Le Quere A."/>
            <person name="Wollherr A."/>
            <person name="Heinemeyer I."/>
            <person name="Morgenstern B."/>
            <person name="Pommerening-Roeser A."/>
            <person name="Flores M."/>
            <person name="Palacios R."/>
            <person name="Brenner S."/>
            <person name="Gottschalk G."/>
            <person name="Schmitz R.A."/>
            <person name="Broughton W.J."/>
            <person name="Perret X."/>
            <person name="Strittmatter A.W."/>
            <person name="Streit W.R."/>
        </authorList>
    </citation>
    <scope>NUCLEOTIDE SEQUENCE [LARGE SCALE GENOMIC DNA]</scope>
    <source>
        <strain evidence="3">NBRC 101917 / NGR234</strain>
    </source>
</reference>
<dbReference type="PATRIC" id="fig|394.7.peg.1286"/>
<dbReference type="AlphaFoldDB" id="C3KQF1"/>
<feature type="transmembrane region" description="Helical" evidence="1">
    <location>
        <begin position="12"/>
        <end position="37"/>
    </location>
</feature>
<keyword evidence="1" id="KW-0812">Transmembrane</keyword>
<evidence type="ECO:0000313" key="3">
    <source>
        <dbReference type="Proteomes" id="UP000001054"/>
    </source>
</evidence>
<gene>
    <name evidence="2" type="ordered locus">NGR_b08530</name>
</gene>
<keyword evidence="1" id="KW-0472">Membrane</keyword>
<protein>
    <recommendedName>
        <fullName evidence="4">Transmembrane protein</fullName>
    </recommendedName>
</protein>
<sequence>MTDDMMGGGMMWGMGGIGILALLMIVLVIAALIKYVFFR</sequence>
<dbReference type="HOGENOM" id="CLU_216680_2_0_5"/>
<name>C3KQF1_SINFN</name>
<dbReference type="Proteomes" id="UP000001054">
    <property type="component" value="Plasmid pNGR234b"/>
</dbReference>
<organism evidence="2 3">
    <name type="scientific">Sinorhizobium fredii (strain NBRC 101917 / NGR234)</name>
    <dbReference type="NCBI Taxonomy" id="394"/>
    <lineage>
        <taxon>Bacteria</taxon>
        <taxon>Pseudomonadati</taxon>
        <taxon>Pseudomonadota</taxon>
        <taxon>Alphaproteobacteria</taxon>
        <taxon>Hyphomicrobiales</taxon>
        <taxon>Rhizobiaceae</taxon>
        <taxon>Sinorhizobium/Ensifer group</taxon>
        <taxon>Sinorhizobium</taxon>
    </lineage>
</organism>
<keyword evidence="1" id="KW-1133">Transmembrane helix</keyword>
<accession>C3KQF1</accession>